<organism evidence="11 12">
    <name type="scientific">Arthrobacter psychrochitiniphilus</name>
    <dbReference type="NCBI Taxonomy" id="291045"/>
    <lineage>
        <taxon>Bacteria</taxon>
        <taxon>Bacillati</taxon>
        <taxon>Actinomycetota</taxon>
        <taxon>Actinomycetes</taxon>
        <taxon>Micrococcales</taxon>
        <taxon>Micrococcaceae</taxon>
        <taxon>Arthrobacter</taxon>
    </lineage>
</organism>
<dbReference type="CDD" id="cd16917">
    <property type="entry name" value="HATPase_UhpB-NarQ-NarX-like"/>
    <property type="match status" value="1"/>
</dbReference>
<reference evidence="11 12" key="1">
    <citation type="submission" date="2018-05" db="EMBL/GenBank/DDBJ databases">
        <title>Genetic diversity of glacier-inhabiting Cryobacterium bacteria in China and description of Cryobacterium mengkeensis sp. nov. and Arthrobacter glacialis sp. nov.</title>
        <authorList>
            <person name="Liu Q."/>
            <person name="Xin Y.-H."/>
        </authorList>
    </citation>
    <scope>NUCLEOTIDE SEQUENCE [LARGE SCALE GENOMIC DNA]</scope>
    <source>
        <strain evidence="11 12">GP3</strain>
    </source>
</reference>
<dbReference type="InterPro" id="IPR050482">
    <property type="entry name" value="Sensor_HK_TwoCompSys"/>
</dbReference>
<comment type="catalytic activity">
    <reaction evidence="1">
        <text>ATP + protein L-histidine = ADP + protein N-phospho-L-histidine.</text>
        <dbReference type="EC" id="2.7.13.3"/>
    </reaction>
</comment>
<evidence type="ECO:0000256" key="7">
    <source>
        <dbReference type="ARBA" id="ARBA00022840"/>
    </source>
</evidence>
<dbReference type="GO" id="GO:0000155">
    <property type="term" value="F:phosphorelay sensor kinase activity"/>
    <property type="evidence" value="ECO:0007669"/>
    <property type="project" value="InterPro"/>
</dbReference>
<comment type="caution">
    <text evidence="11">The sequence shown here is derived from an EMBL/GenBank/DDBJ whole genome shotgun (WGS) entry which is preliminary data.</text>
</comment>
<feature type="domain" description="Signal transduction histidine kinase subgroup 3 dimerisation and phosphoacceptor" evidence="10">
    <location>
        <begin position="214"/>
        <end position="275"/>
    </location>
</feature>
<dbReference type="AlphaFoldDB" id="A0A2V3DUB4"/>
<accession>A0A2V3DUB4</accession>
<evidence type="ECO:0000256" key="9">
    <source>
        <dbReference type="SAM" id="Phobius"/>
    </source>
</evidence>
<evidence type="ECO:0000256" key="3">
    <source>
        <dbReference type="ARBA" id="ARBA00022553"/>
    </source>
</evidence>
<keyword evidence="6" id="KW-0418">Kinase</keyword>
<dbReference type="InterPro" id="IPR036890">
    <property type="entry name" value="HATPase_C_sf"/>
</dbReference>
<keyword evidence="8" id="KW-0902">Two-component regulatory system</keyword>
<dbReference type="Proteomes" id="UP000246303">
    <property type="component" value="Unassembled WGS sequence"/>
</dbReference>
<sequence length="429" mass="47055">MDWRKSWDDKPVIEHKSPSLDHAQQASAIRRNLKFSDVLRAGSSPMPLWIAFVFAVFATVSAFDDVRLFFFSDKGSQAQWLVIACTFAYWLVWMSMAFRPRLVAALFVLQLATMLPQTELGGPLLLAFGTLAVAAYRVSARSLAVMAGSFLVWQFLWASFVSDLGTVQLWAYVPVTLFVMTPGLAIKVLRERAIQVERTQMAADEKAVSAALEERSELARELHDVVTHGLTMIAVQANLGKFSHESQAKQEALDEIGSMARSSLDDLRRLLVTIRIDERPNQNSSENNVGIKPSVACIDLGLSLNDSQKRLSGLGRPTRVTTSGDLERIPNGLRPTVLRILQESATNVLKHSGKGAHCEISLNVGEDSLKVVIRSRMTAGTPRLPASGTGLAGLRERTSRLGGSLEAGAEGRWWSVSAVLPFKGRQTLA</sequence>
<dbReference type="Gene3D" id="3.30.565.10">
    <property type="entry name" value="Histidine kinase-like ATPase, C-terminal domain"/>
    <property type="match status" value="1"/>
</dbReference>
<dbReference type="EMBL" id="QHLZ01000004">
    <property type="protein sequence ID" value="PXA65919.1"/>
    <property type="molecule type" value="Genomic_DNA"/>
</dbReference>
<dbReference type="GO" id="GO:0005524">
    <property type="term" value="F:ATP binding"/>
    <property type="evidence" value="ECO:0007669"/>
    <property type="project" value="UniProtKB-KW"/>
</dbReference>
<dbReference type="EC" id="2.7.13.3" evidence="2"/>
<dbReference type="GO" id="GO:0046983">
    <property type="term" value="F:protein dimerization activity"/>
    <property type="evidence" value="ECO:0007669"/>
    <property type="project" value="InterPro"/>
</dbReference>
<keyword evidence="9" id="KW-0812">Transmembrane</keyword>
<evidence type="ECO:0000256" key="2">
    <source>
        <dbReference type="ARBA" id="ARBA00012438"/>
    </source>
</evidence>
<protein>
    <recommendedName>
        <fullName evidence="2">histidine kinase</fullName>
        <ecNumber evidence="2">2.7.13.3</ecNumber>
    </recommendedName>
</protein>
<feature type="transmembrane region" description="Helical" evidence="9">
    <location>
        <begin position="78"/>
        <end position="98"/>
    </location>
</feature>
<evidence type="ECO:0000256" key="4">
    <source>
        <dbReference type="ARBA" id="ARBA00022679"/>
    </source>
</evidence>
<name>A0A2V3DUB4_9MICC</name>
<keyword evidence="9" id="KW-0472">Membrane</keyword>
<proteinExistence type="predicted"/>
<keyword evidence="3" id="KW-0597">Phosphoprotein</keyword>
<dbReference type="PANTHER" id="PTHR24421">
    <property type="entry name" value="NITRATE/NITRITE SENSOR PROTEIN NARX-RELATED"/>
    <property type="match status" value="1"/>
</dbReference>
<keyword evidence="12" id="KW-1185">Reference proteome</keyword>
<evidence type="ECO:0000313" key="12">
    <source>
        <dbReference type="Proteomes" id="UP000246303"/>
    </source>
</evidence>
<feature type="transmembrane region" description="Helical" evidence="9">
    <location>
        <begin position="167"/>
        <end position="189"/>
    </location>
</feature>
<dbReference type="Gene3D" id="1.20.5.1930">
    <property type="match status" value="1"/>
</dbReference>
<keyword evidence="7" id="KW-0067">ATP-binding</keyword>
<evidence type="ECO:0000256" key="1">
    <source>
        <dbReference type="ARBA" id="ARBA00000085"/>
    </source>
</evidence>
<feature type="transmembrane region" description="Helical" evidence="9">
    <location>
        <begin position="46"/>
        <end position="66"/>
    </location>
</feature>
<evidence type="ECO:0000256" key="6">
    <source>
        <dbReference type="ARBA" id="ARBA00022777"/>
    </source>
</evidence>
<dbReference type="GO" id="GO:0016020">
    <property type="term" value="C:membrane"/>
    <property type="evidence" value="ECO:0007669"/>
    <property type="project" value="InterPro"/>
</dbReference>
<feature type="transmembrane region" description="Helical" evidence="9">
    <location>
        <begin position="143"/>
        <end position="161"/>
    </location>
</feature>
<evidence type="ECO:0000259" key="10">
    <source>
        <dbReference type="Pfam" id="PF07730"/>
    </source>
</evidence>
<keyword evidence="9" id="KW-1133">Transmembrane helix</keyword>
<evidence type="ECO:0000313" key="11">
    <source>
        <dbReference type="EMBL" id="PXA65919.1"/>
    </source>
</evidence>
<dbReference type="SUPFAM" id="SSF55874">
    <property type="entry name" value="ATPase domain of HSP90 chaperone/DNA topoisomerase II/histidine kinase"/>
    <property type="match status" value="1"/>
</dbReference>
<evidence type="ECO:0000256" key="8">
    <source>
        <dbReference type="ARBA" id="ARBA00023012"/>
    </source>
</evidence>
<keyword evidence="5" id="KW-0547">Nucleotide-binding</keyword>
<dbReference type="PANTHER" id="PTHR24421:SF10">
    <property type="entry name" value="NITRATE_NITRITE SENSOR PROTEIN NARQ"/>
    <property type="match status" value="1"/>
</dbReference>
<dbReference type="InterPro" id="IPR011712">
    <property type="entry name" value="Sig_transdc_His_kin_sub3_dim/P"/>
</dbReference>
<gene>
    <name evidence="11" type="ORF">CVS29_07855</name>
</gene>
<keyword evidence="4" id="KW-0808">Transferase</keyword>
<evidence type="ECO:0000256" key="5">
    <source>
        <dbReference type="ARBA" id="ARBA00022741"/>
    </source>
</evidence>
<dbReference type="Pfam" id="PF07730">
    <property type="entry name" value="HisKA_3"/>
    <property type="match status" value="1"/>
</dbReference>